<keyword evidence="5" id="KW-1185">Reference proteome</keyword>
<reference evidence="4" key="1">
    <citation type="submission" date="2023-03" db="EMBL/GenBank/DDBJ databases">
        <title>Massive genome expansion in bonnet fungi (Mycena s.s.) driven by repeated elements and novel gene families across ecological guilds.</title>
        <authorList>
            <consortium name="Lawrence Berkeley National Laboratory"/>
            <person name="Harder C.B."/>
            <person name="Miyauchi S."/>
            <person name="Viragh M."/>
            <person name="Kuo A."/>
            <person name="Thoen E."/>
            <person name="Andreopoulos B."/>
            <person name="Lu D."/>
            <person name="Skrede I."/>
            <person name="Drula E."/>
            <person name="Henrissat B."/>
            <person name="Morin E."/>
            <person name="Kohler A."/>
            <person name="Barry K."/>
            <person name="LaButti K."/>
            <person name="Morin E."/>
            <person name="Salamov A."/>
            <person name="Lipzen A."/>
            <person name="Mereny Z."/>
            <person name="Hegedus B."/>
            <person name="Baldrian P."/>
            <person name="Stursova M."/>
            <person name="Weitz H."/>
            <person name="Taylor A."/>
            <person name="Grigoriev I.V."/>
            <person name="Nagy L.G."/>
            <person name="Martin F."/>
            <person name="Kauserud H."/>
        </authorList>
    </citation>
    <scope>NUCLEOTIDE SEQUENCE</scope>
    <source>
        <strain evidence="4">CBHHK200</strain>
    </source>
</reference>
<dbReference type="Proteomes" id="UP001218188">
    <property type="component" value="Unassembled WGS sequence"/>
</dbReference>
<evidence type="ECO:0000259" key="3">
    <source>
        <dbReference type="Pfam" id="PF00501"/>
    </source>
</evidence>
<comment type="similarity">
    <text evidence="1">Belongs to the ATP-dependent AMP-binding enzyme family.</text>
</comment>
<gene>
    <name evidence="4" type="ORF">C8F04DRAFT_1094282</name>
</gene>
<name>A0AAD6X5Y8_9AGAR</name>
<dbReference type="EMBL" id="JARJCM010000041">
    <property type="protein sequence ID" value="KAJ7036755.1"/>
    <property type="molecule type" value="Genomic_DNA"/>
</dbReference>
<dbReference type="GO" id="GO:0031956">
    <property type="term" value="F:medium-chain fatty acid-CoA ligase activity"/>
    <property type="evidence" value="ECO:0007669"/>
    <property type="project" value="TreeGrafter"/>
</dbReference>
<dbReference type="PANTHER" id="PTHR43201:SF5">
    <property type="entry name" value="MEDIUM-CHAIN ACYL-COA LIGASE ACSF2, MITOCHONDRIAL"/>
    <property type="match status" value="1"/>
</dbReference>
<protein>
    <submittedName>
        <fullName evidence="4">Acetyl-CoA synthetase-like protein</fullName>
    </submittedName>
</protein>
<dbReference type="Pfam" id="PF00501">
    <property type="entry name" value="AMP-binding"/>
    <property type="match status" value="1"/>
</dbReference>
<keyword evidence="2" id="KW-0436">Ligase</keyword>
<proteinExistence type="inferred from homology"/>
<dbReference type="AlphaFoldDB" id="A0AAD6X5Y8"/>
<dbReference type="Pfam" id="PF23562">
    <property type="entry name" value="AMP-binding_C_3"/>
    <property type="match status" value="1"/>
</dbReference>
<evidence type="ECO:0000256" key="2">
    <source>
        <dbReference type="ARBA" id="ARBA00022598"/>
    </source>
</evidence>
<dbReference type="GO" id="GO:0006631">
    <property type="term" value="P:fatty acid metabolic process"/>
    <property type="evidence" value="ECO:0007669"/>
    <property type="project" value="TreeGrafter"/>
</dbReference>
<dbReference type="PANTHER" id="PTHR43201">
    <property type="entry name" value="ACYL-COA SYNTHETASE"/>
    <property type="match status" value="1"/>
</dbReference>
<evidence type="ECO:0000313" key="4">
    <source>
        <dbReference type="EMBL" id="KAJ7036755.1"/>
    </source>
</evidence>
<dbReference type="InterPro" id="IPR042099">
    <property type="entry name" value="ANL_N_sf"/>
</dbReference>
<organism evidence="4 5">
    <name type="scientific">Mycena alexandri</name>
    <dbReference type="NCBI Taxonomy" id="1745969"/>
    <lineage>
        <taxon>Eukaryota</taxon>
        <taxon>Fungi</taxon>
        <taxon>Dikarya</taxon>
        <taxon>Basidiomycota</taxon>
        <taxon>Agaricomycotina</taxon>
        <taxon>Agaricomycetes</taxon>
        <taxon>Agaricomycetidae</taxon>
        <taxon>Agaricales</taxon>
        <taxon>Marasmiineae</taxon>
        <taxon>Mycenaceae</taxon>
        <taxon>Mycena</taxon>
    </lineage>
</organism>
<dbReference type="Gene3D" id="3.40.50.12780">
    <property type="entry name" value="N-terminal domain of ligase-like"/>
    <property type="match status" value="1"/>
</dbReference>
<accession>A0AAD6X5Y8</accession>
<evidence type="ECO:0000313" key="5">
    <source>
        <dbReference type="Proteomes" id="UP001218188"/>
    </source>
</evidence>
<evidence type="ECO:0000256" key="1">
    <source>
        <dbReference type="ARBA" id="ARBA00006432"/>
    </source>
</evidence>
<dbReference type="InterPro" id="IPR000873">
    <property type="entry name" value="AMP-dep_synth/lig_dom"/>
</dbReference>
<comment type="caution">
    <text evidence="4">The sequence shown here is derived from an EMBL/GenBank/DDBJ whole genome shotgun (WGS) entry which is preliminary data.</text>
</comment>
<feature type="domain" description="AMP-dependent synthetase/ligase" evidence="3">
    <location>
        <begin position="12"/>
        <end position="341"/>
    </location>
</feature>
<dbReference type="SUPFAM" id="SSF56801">
    <property type="entry name" value="Acetyl-CoA synthetase-like"/>
    <property type="match status" value="1"/>
</dbReference>
<sequence length="526" mass="58417">MAHFLTGVLEAFKKHPDLTIFKRLVFLDEGKNKSWVSISYAECQNDIERAARHWHAALSAQGVASSDVVGLWLTGRHYADLLQIYGICRAGFVPQVFSVGFSSVDVVDELLRACHGKVLLYDPSFSDAVAAVRVPHLSIPALNDMHVDNSRPTLPHLPEVKEDDMGMIFHTSGTTSGRPKPIPETHRWLKGQQTHWKGVTQGYFSEGQDVYNQLGSFAHLGSATLISHLSVWGQCAVQTSRADFDVEELLALVRDAGLNRVFLYAPWLSRLIKFAKADPVVLDTLRNMRQIIYTGASINPDDEAWMVAMGLPVTLLYATTEACLCLISHLSEKEHLPAMRIIPSVDCEFIPTTQHIDSSELTEGKAGSEETQLYELFIPAHSRNCPHPSVRNRPPEGHVTGDLFEEVTPGRYVFRASIEDNVLSVCSRLVQNCTVVGHNKPHIVLFVEPVVQPISEADVAALRAEILQLTAPFRERLFVHERIAAAEHIVVVPSGSLSRTKEKGNIRRKAVEDEFAEVLKSIYAVA</sequence>